<name>A0ABW2P1P3_9ACTN</name>
<organism evidence="1 2">
    <name type="scientific">Sphaerisporangium rhizosphaerae</name>
    <dbReference type="NCBI Taxonomy" id="2269375"/>
    <lineage>
        <taxon>Bacteria</taxon>
        <taxon>Bacillati</taxon>
        <taxon>Actinomycetota</taxon>
        <taxon>Actinomycetes</taxon>
        <taxon>Streptosporangiales</taxon>
        <taxon>Streptosporangiaceae</taxon>
        <taxon>Sphaerisporangium</taxon>
    </lineage>
</organism>
<dbReference type="EMBL" id="JBHTCG010000004">
    <property type="protein sequence ID" value="MFC7382220.1"/>
    <property type="molecule type" value="Genomic_DNA"/>
</dbReference>
<keyword evidence="2" id="KW-1185">Reference proteome</keyword>
<evidence type="ECO:0000313" key="1">
    <source>
        <dbReference type="EMBL" id="MFC7382220.1"/>
    </source>
</evidence>
<sequence>MAGLFAMHGLQPTPGPAEMASVWTMHLSHDGMPSSTPGTDAHDRQMPAHDGHGGGEVCLALLLMAALAFLFTRALSTRPGIDSLVLGGHVPRAGPMLLPRGPTLAQLCVLRR</sequence>
<evidence type="ECO:0000313" key="2">
    <source>
        <dbReference type="Proteomes" id="UP001596496"/>
    </source>
</evidence>
<dbReference type="Pfam" id="PF19650">
    <property type="entry name" value="DUF6153"/>
    <property type="match status" value="1"/>
</dbReference>
<reference evidence="2" key="1">
    <citation type="journal article" date="2019" name="Int. J. Syst. Evol. Microbiol.">
        <title>The Global Catalogue of Microorganisms (GCM) 10K type strain sequencing project: providing services to taxonomists for standard genome sequencing and annotation.</title>
        <authorList>
            <consortium name="The Broad Institute Genomics Platform"/>
            <consortium name="The Broad Institute Genome Sequencing Center for Infectious Disease"/>
            <person name="Wu L."/>
            <person name="Ma J."/>
        </authorList>
    </citation>
    <scope>NUCLEOTIDE SEQUENCE [LARGE SCALE GENOMIC DNA]</scope>
    <source>
        <strain evidence="2">CECT 7649</strain>
    </source>
</reference>
<protein>
    <submittedName>
        <fullName evidence="1">DUF6153 family protein</fullName>
    </submittedName>
</protein>
<gene>
    <name evidence="1" type="ORF">ACFQSB_08390</name>
</gene>
<dbReference type="Proteomes" id="UP001596496">
    <property type="component" value="Unassembled WGS sequence"/>
</dbReference>
<dbReference type="InterPro" id="IPR046151">
    <property type="entry name" value="DUF6153"/>
</dbReference>
<dbReference type="RefSeq" id="WP_380825389.1">
    <property type="nucleotide sequence ID" value="NZ_JBHTCG010000004.1"/>
</dbReference>
<accession>A0ABW2P1P3</accession>
<proteinExistence type="predicted"/>
<comment type="caution">
    <text evidence="1">The sequence shown here is derived from an EMBL/GenBank/DDBJ whole genome shotgun (WGS) entry which is preliminary data.</text>
</comment>